<proteinExistence type="predicted"/>
<dbReference type="WBParaSite" id="HNAJ_0000138901-mRNA-1">
    <property type="protein sequence ID" value="HNAJ_0000138901-mRNA-1"/>
    <property type="gene ID" value="HNAJ_0000138901"/>
</dbReference>
<dbReference type="STRING" id="102285.A0A0R3T332"/>
<organism evidence="3">
    <name type="scientific">Rodentolepis nana</name>
    <name type="common">Dwarf tapeworm</name>
    <name type="synonym">Hymenolepis nana</name>
    <dbReference type="NCBI Taxonomy" id="102285"/>
    <lineage>
        <taxon>Eukaryota</taxon>
        <taxon>Metazoa</taxon>
        <taxon>Spiralia</taxon>
        <taxon>Lophotrochozoa</taxon>
        <taxon>Platyhelminthes</taxon>
        <taxon>Cestoda</taxon>
        <taxon>Eucestoda</taxon>
        <taxon>Cyclophyllidea</taxon>
        <taxon>Hymenolepididae</taxon>
        <taxon>Rodentolepis</taxon>
    </lineage>
</organism>
<name>A0A0R3T332_RODNA</name>
<evidence type="ECO:0000313" key="1">
    <source>
        <dbReference type="EMBL" id="VDN97247.1"/>
    </source>
</evidence>
<dbReference type="OrthoDB" id="6285938at2759"/>
<reference evidence="1 2" key="2">
    <citation type="submission" date="2018-11" db="EMBL/GenBank/DDBJ databases">
        <authorList>
            <consortium name="Pathogen Informatics"/>
        </authorList>
    </citation>
    <scope>NUCLEOTIDE SEQUENCE [LARGE SCALE GENOMIC DNA]</scope>
</reference>
<gene>
    <name evidence="1" type="ORF">HNAJ_LOCUS1388</name>
</gene>
<evidence type="ECO:0000313" key="3">
    <source>
        <dbReference type="WBParaSite" id="HNAJ_0000138901-mRNA-1"/>
    </source>
</evidence>
<dbReference type="Proteomes" id="UP000278807">
    <property type="component" value="Unassembled WGS sequence"/>
</dbReference>
<dbReference type="AlphaFoldDB" id="A0A0R3T332"/>
<keyword evidence="2" id="KW-1185">Reference proteome</keyword>
<protein>
    <submittedName>
        <fullName evidence="3">HSF_DOMAIN domain-containing protein</fullName>
    </submittedName>
</protein>
<dbReference type="EMBL" id="UZAE01000532">
    <property type="protein sequence ID" value="VDN97247.1"/>
    <property type="molecule type" value="Genomic_DNA"/>
</dbReference>
<reference evidence="3" key="1">
    <citation type="submission" date="2017-02" db="UniProtKB">
        <authorList>
            <consortium name="WormBaseParasite"/>
        </authorList>
    </citation>
    <scope>IDENTIFICATION</scope>
</reference>
<accession>A0A0R3T332</accession>
<evidence type="ECO:0000313" key="2">
    <source>
        <dbReference type="Proteomes" id="UP000278807"/>
    </source>
</evidence>
<sequence length="232" mass="26939">KSLSREPTIVNYRSLPRLLQRKNPSSRRDLDAWVVGKSGFTDPGKYRPYVNSISGHLHTDRAYNFYLARIHFMLTSNRRNVSLLKEKEHMKDYSRNFRYVPEKGKFQMDSDSSEDEHRCERHNFLPDYDIGLSPTPDNPTSTSDIYRSIAGLPRDLEYLLKKADDENLDDGELTRLRNRLEQMESQMTRFLEVLNESVSTLSQKTCHASESDDHARGEDAVEALYSAEEDNI</sequence>